<gene>
    <name evidence="2" type="ORF">EV197_1711</name>
</gene>
<organism evidence="2 3">
    <name type="scientific">Aquimarina brevivitae</name>
    <dbReference type="NCBI Taxonomy" id="323412"/>
    <lineage>
        <taxon>Bacteria</taxon>
        <taxon>Pseudomonadati</taxon>
        <taxon>Bacteroidota</taxon>
        <taxon>Flavobacteriia</taxon>
        <taxon>Flavobacteriales</taxon>
        <taxon>Flavobacteriaceae</taxon>
        <taxon>Aquimarina</taxon>
    </lineage>
</organism>
<keyword evidence="3" id="KW-1185">Reference proteome</keyword>
<feature type="region of interest" description="Disordered" evidence="1">
    <location>
        <begin position="1"/>
        <end position="21"/>
    </location>
</feature>
<evidence type="ECO:0000256" key="1">
    <source>
        <dbReference type="SAM" id="MobiDB-lite"/>
    </source>
</evidence>
<dbReference type="Proteomes" id="UP000292262">
    <property type="component" value="Unassembled WGS sequence"/>
</dbReference>
<reference evidence="2 3" key="1">
    <citation type="submission" date="2019-02" db="EMBL/GenBank/DDBJ databases">
        <title>Genomic Encyclopedia of Type Strains, Phase IV (KMG-IV): sequencing the most valuable type-strain genomes for metagenomic binning, comparative biology and taxonomic classification.</title>
        <authorList>
            <person name="Goeker M."/>
        </authorList>
    </citation>
    <scope>NUCLEOTIDE SEQUENCE [LARGE SCALE GENOMIC DNA]</scope>
    <source>
        <strain evidence="2 3">DSM 17196</strain>
    </source>
</reference>
<sequence length="115" mass="13466">MQTSQSLDFLDSLGSSENNPDVNFQDGKGNFLRIGYWNHIVNFADLYSINRVKFDDRIGENNYKIYLKSHSRGGGDPPTIIFMHFQGKNKNFYNRIKSRIESYKYESVKIIPYKN</sequence>
<accession>A0A4Q7P040</accession>
<name>A0A4Q7P040_9FLAO</name>
<comment type="caution">
    <text evidence="2">The sequence shown here is derived from an EMBL/GenBank/DDBJ whole genome shotgun (WGS) entry which is preliminary data.</text>
</comment>
<protein>
    <submittedName>
        <fullName evidence="2">Uncharacterized protein</fullName>
    </submittedName>
</protein>
<evidence type="ECO:0000313" key="2">
    <source>
        <dbReference type="EMBL" id="RZS93141.1"/>
    </source>
</evidence>
<dbReference type="RefSeq" id="WP_165389025.1">
    <property type="nucleotide sequence ID" value="NZ_SGXE01000002.1"/>
</dbReference>
<dbReference type="EMBL" id="SGXE01000002">
    <property type="protein sequence ID" value="RZS93141.1"/>
    <property type="molecule type" value="Genomic_DNA"/>
</dbReference>
<proteinExistence type="predicted"/>
<evidence type="ECO:0000313" key="3">
    <source>
        <dbReference type="Proteomes" id="UP000292262"/>
    </source>
</evidence>
<dbReference type="AlphaFoldDB" id="A0A4Q7P040"/>